<feature type="domain" description="DOD-type homing endonuclease" evidence="1">
    <location>
        <begin position="143"/>
        <end position="295"/>
    </location>
</feature>
<dbReference type="Gene3D" id="3.10.28.10">
    <property type="entry name" value="Homing endonucleases"/>
    <property type="match status" value="1"/>
</dbReference>
<accession>A0A2H0WX62</accession>
<sequence>MPRIKFKKHFQIKFLNDVQKELTTDWPKLAKILRVHPRCLSDWKRAEFTLPEEVFRQCIRLTRGKVEVPPNEVLPDFWSVEKAAKKGGLVTAQKYGGPGTPEGRKKGGLISQQRRKLYPELFPHCNFKKDILKPLNTPELAELFGIILGDGGINNDYQVVITLNKENDRGYIDFVYNLIKSLFGLTPAVYKYRSPQCKKIVGVTANSSALIEFLLSKGLKKGGKVRQQVGVPDWIKNKIELSKSCLRGLIDTDGGVYYHNHKTHGCLCYNIGFAFTNKSIPLLDFVERTLKQLNFSPKRAKNGIYLYSQTEVVRFAKEIGFHNSHHLKRTILFFKEKGISWRSAPNGKAHAWRA</sequence>
<dbReference type="Proteomes" id="UP000229675">
    <property type="component" value="Unassembled WGS sequence"/>
</dbReference>
<dbReference type="Pfam" id="PF14528">
    <property type="entry name" value="LAGLIDADG_3"/>
    <property type="match status" value="1"/>
</dbReference>
<name>A0A2H0WX62_9BACT</name>
<proteinExistence type="predicted"/>
<evidence type="ECO:0000313" key="3">
    <source>
        <dbReference type="Proteomes" id="UP000229675"/>
    </source>
</evidence>
<dbReference type="SUPFAM" id="SSF55608">
    <property type="entry name" value="Homing endonucleases"/>
    <property type="match status" value="1"/>
</dbReference>
<organism evidence="2 3">
    <name type="scientific">Candidatus Nealsonbacteria bacterium CG09_land_8_20_14_0_10_42_14</name>
    <dbReference type="NCBI Taxonomy" id="1974707"/>
    <lineage>
        <taxon>Bacteria</taxon>
        <taxon>Candidatus Nealsoniibacteriota</taxon>
    </lineage>
</organism>
<evidence type="ECO:0000313" key="2">
    <source>
        <dbReference type="EMBL" id="PIS17171.1"/>
    </source>
</evidence>
<protein>
    <recommendedName>
        <fullName evidence="1">DOD-type homing endonuclease domain-containing protein</fullName>
    </recommendedName>
</protein>
<dbReference type="EMBL" id="PEZD01000044">
    <property type="protein sequence ID" value="PIS17171.1"/>
    <property type="molecule type" value="Genomic_DNA"/>
</dbReference>
<evidence type="ECO:0000259" key="1">
    <source>
        <dbReference type="PROSITE" id="PS50819"/>
    </source>
</evidence>
<dbReference type="InterPro" id="IPR027434">
    <property type="entry name" value="Homing_endonucl"/>
</dbReference>
<feature type="non-terminal residue" evidence="2">
    <location>
        <position position="354"/>
    </location>
</feature>
<dbReference type="AlphaFoldDB" id="A0A2H0WX62"/>
<dbReference type="InterPro" id="IPR004042">
    <property type="entry name" value="Intein_endonuc_central"/>
</dbReference>
<comment type="caution">
    <text evidence="2">The sequence shown here is derived from an EMBL/GenBank/DDBJ whole genome shotgun (WGS) entry which is preliminary data.</text>
</comment>
<reference evidence="3" key="1">
    <citation type="submission" date="2017-09" db="EMBL/GenBank/DDBJ databases">
        <title>Depth-based differentiation of microbial function through sediment-hosted aquifers and enrichment of novel symbionts in the deep terrestrial subsurface.</title>
        <authorList>
            <person name="Probst A.J."/>
            <person name="Ladd B."/>
            <person name="Jarett J.K."/>
            <person name="Geller-Mcgrath D.E."/>
            <person name="Sieber C.M.K."/>
            <person name="Emerson J.B."/>
            <person name="Anantharaman K."/>
            <person name="Thomas B.C."/>
            <person name="Malmstrom R."/>
            <person name="Stieglmeier M."/>
            <person name="Klingl A."/>
            <person name="Woyke T."/>
            <person name="Ryan C.M."/>
            <person name="Banfield J.F."/>
        </authorList>
    </citation>
    <scope>NUCLEOTIDE SEQUENCE [LARGE SCALE GENOMIC DNA]</scope>
</reference>
<gene>
    <name evidence="2" type="ORF">COT59_02035</name>
</gene>
<dbReference type="InterPro" id="IPR004860">
    <property type="entry name" value="LAGLIDADG_dom"/>
</dbReference>
<dbReference type="GO" id="GO:0004519">
    <property type="term" value="F:endonuclease activity"/>
    <property type="evidence" value="ECO:0007669"/>
    <property type="project" value="InterPro"/>
</dbReference>
<dbReference type="PROSITE" id="PS50819">
    <property type="entry name" value="INTEIN_ENDONUCLEASE"/>
    <property type="match status" value="1"/>
</dbReference>